<accession>A0AC35U5D9</accession>
<evidence type="ECO:0000313" key="2">
    <source>
        <dbReference type="WBParaSite" id="RSKR_0000773500.1"/>
    </source>
</evidence>
<proteinExistence type="predicted"/>
<evidence type="ECO:0000313" key="1">
    <source>
        <dbReference type="Proteomes" id="UP000095286"/>
    </source>
</evidence>
<name>A0AC35U5D9_9BILA</name>
<sequence>MNNAIAVNGYTAILGTAISEILHDGHFAIGKLKYHNKDVLGEGCHGTIVFQGEFDGRRVAIKKVFSRMVDIVDREINILRDSDSHANVIRYFCSESNADFTFIALELCDFSLGQFIRNRDRFPEVNIEDLDILKQSALGVAHLHSLKIVHRDLKPENILIAKNTATGITRVLISDFGLCKRLKQDSQSISRVSGAVGTEGWKAPEMEMKNGSVTVAVDIFALGCIYYFVLSKGRHPFGEGNVRQNNIMKKSKGDLSLIKDNELSVHLIESMIQYTPSFRPSAKSCLAHPLFWSNDKQLQFFLIVSDRIEKEEEDSEIRKILEYGAQSVINKNWNKYICKDLEEDLRKYRAYRHDQVRDLLRAIRNKKNHYRELPDALRQSLGDIPDHFLNYFTSRFPKLMLHVYKSMNYCAKESIFQRYYKESHAAFFKQPFDSMFSIDEEYEDSKFEGAILLPGVSYAAIMKNAPKQFSPHNVNTNHQDPNFTNVVKKDVRHRRRPANRGQDKKS</sequence>
<dbReference type="WBParaSite" id="RSKR_0000773500.1">
    <property type="protein sequence ID" value="RSKR_0000773500.1"/>
    <property type="gene ID" value="RSKR_0000773500"/>
</dbReference>
<reference evidence="2" key="1">
    <citation type="submission" date="2016-11" db="UniProtKB">
        <authorList>
            <consortium name="WormBaseParasite"/>
        </authorList>
    </citation>
    <scope>IDENTIFICATION</scope>
    <source>
        <strain evidence="2">KR3021</strain>
    </source>
</reference>
<protein>
    <submittedName>
        <fullName evidence="2">Endoribonuclease</fullName>
    </submittedName>
</protein>
<organism evidence="1 2">
    <name type="scientific">Rhabditophanes sp. KR3021</name>
    <dbReference type="NCBI Taxonomy" id="114890"/>
    <lineage>
        <taxon>Eukaryota</taxon>
        <taxon>Metazoa</taxon>
        <taxon>Ecdysozoa</taxon>
        <taxon>Nematoda</taxon>
        <taxon>Chromadorea</taxon>
        <taxon>Rhabditida</taxon>
        <taxon>Tylenchina</taxon>
        <taxon>Panagrolaimomorpha</taxon>
        <taxon>Strongyloidoidea</taxon>
        <taxon>Alloionematidae</taxon>
        <taxon>Rhabditophanes</taxon>
    </lineage>
</organism>
<dbReference type="Proteomes" id="UP000095286">
    <property type="component" value="Unplaced"/>
</dbReference>